<evidence type="ECO:0000313" key="4">
    <source>
        <dbReference type="EMBL" id="KAA9354254.1"/>
    </source>
</evidence>
<protein>
    <submittedName>
        <fullName evidence="3">Uncharacterized protein</fullName>
    </submittedName>
</protein>
<dbReference type="Proteomes" id="UP000327108">
    <property type="component" value="Unassembled WGS sequence"/>
</dbReference>
<dbReference type="KEGG" id="och:CES85_1822"/>
<feature type="transmembrane region" description="Helical" evidence="2">
    <location>
        <begin position="6"/>
        <end position="27"/>
    </location>
</feature>
<dbReference type="Gene3D" id="1.10.287.1490">
    <property type="match status" value="1"/>
</dbReference>
<keyword evidence="2" id="KW-0812">Transmembrane</keyword>
<dbReference type="OrthoDB" id="7826912at2"/>
<feature type="region of interest" description="Disordered" evidence="1">
    <location>
        <begin position="270"/>
        <end position="311"/>
    </location>
</feature>
<keyword evidence="2" id="KW-0472">Membrane</keyword>
<evidence type="ECO:0000313" key="3">
    <source>
        <dbReference type="EMBL" id="ASV86556.1"/>
    </source>
</evidence>
<gene>
    <name evidence="3" type="ORF">CES85_1822</name>
    <name evidence="4" type="ORF">F3W84_22605</name>
</gene>
<evidence type="ECO:0000313" key="5">
    <source>
        <dbReference type="Proteomes" id="UP000215256"/>
    </source>
</evidence>
<dbReference type="Proteomes" id="UP000215256">
    <property type="component" value="Chromosome 1"/>
</dbReference>
<dbReference type="EMBL" id="CP022604">
    <property type="protein sequence ID" value="ASV86556.1"/>
    <property type="molecule type" value="Genomic_DNA"/>
</dbReference>
<keyword evidence="2" id="KW-1133">Transmembrane helix</keyword>
<evidence type="ECO:0000313" key="6">
    <source>
        <dbReference type="Proteomes" id="UP000327108"/>
    </source>
</evidence>
<accession>A0A248UIQ7</accession>
<keyword evidence="6" id="KW-1185">Reference proteome</keyword>
<dbReference type="EMBL" id="VYXQ01000035">
    <property type="protein sequence ID" value="KAA9354254.1"/>
    <property type="molecule type" value="Genomic_DNA"/>
</dbReference>
<name>A0A248UIQ7_9HYPH</name>
<evidence type="ECO:0000256" key="2">
    <source>
        <dbReference type="SAM" id="Phobius"/>
    </source>
</evidence>
<dbReference type="AlphaFoldDB" id="A0A248UIQ7"/>
<reference evidence="3 5" key="1">
    <citation type="submission" date="2017-07" db="EMBL/GenBank/DDBJ databases">
        <title>Phylogenetic study on the rhizospheric bacterium Ochrobactrum sp. A44.</title>
        <authorList>
            <person name="Krzyzanowska D.M."/>
            <person name="Ossowicki A."/>
            <person name="Rajewska M."/>
            <person name="Maciag T."/>
            <person name="Kaczynski Z."/>
            <person name="Czerwicka M."/>
            <person name="Jafra S."/>
        </authorList>
    </citation>
    <scope>NUCLEOTIDE SEQUENCE [LARGE SCALE GENOMIC DNA]</scope>
    <source>
        <strain evidence="3 5">A44</strain>
    </source>
</reference>
<organism evidence="3 5">
    <name type="scientific">Ochrobactrum quorumnocens</name>
    <dbReference type="NCBI Taxonomy" id="271865"/>
    <lineage>
        <taxon>Bacteria</taxon>
        <taxon>Pseudomonadati</taxon>
        <taxon>Pseudomonadota</taxon>
        <taxon>Alphaproteobacteria</taxon>
        <taxon>Hyphomicrobiales</taxon>
        <taxon>Brucellaceae</taxon>
        <taxon>Brucella/Ochrobactrum group</taxon>
        <taxon>Ochrobactrum</taxon>
    </lineage>
</organism>
<reference evidence="4 6" key="2">
    <citation type="submission" date="2019-09" db="EMBL/GenBank/DDBJ databases">
        <title>Biological control of the noxious weed angled onion (Allium triquetrum) thwarted by endophytic bacteria in Victoria, Australia.</title>
        <authorList>
            <person name="Tehranchian P."/>
            <person name="Adair R.J."/>
            <person name="Van T.H."/>
            <person name="Morrison P.D."/>
            <person name="Williams H."/>
            <person name="Lawrie A.C."/>
        </authorList>
    </citation>
    <scope>NUCLEOTIDE SEQUENCE [LARGE SCALE GENOMIC DNA]</scope>
    <source>
        <strain evidence="4 6">RPTAtOch1</strain>
    </source>
</reference>
<dbReference type="SUPFAM" id="SSF90257">
    <property type="entry name" value="Myosin rod fragments"/>
    <property type="match status" value="1"/>
</dbReference>
<sequence>MIQSALIFILGVLVAVFVVVLLGPSVWRRAFFLARRQVHAELPVTLAEIRADRDGLRAEHAVAFSKLEQKLKQERGQSSEQLIKLGKQHDELKRFASLESDISQLRQTLSERERVVEETIIERDNASEKAEIVEAEVERLQKHLSSLQDLADTLRIEISAKEAEHGRLANEMSEMRRERKDASARYNEVSTQLTAAQTELKSERRRNTELQQRLDKLISDFSDAQEKLERYTRNGSSSIVGGEQSAEISKENAALREEMAALAARMVAATAEKEGEDSPIDALVNASGSEGGNEGNTTRPKSLASRIRDLR</sequence>
<proteinExistence type="predicted"/>
<evidence type="ECO:0000256" key="1">
    <source>
        <dbReference type="SAM" id="MobiDB-lite"/>
    </source>
</evidence>